<dbReference type="PROSITE" id="PS51123">
    <property type="entry name" value="OMPA_2"/>
    <property type="match status" value="1"/>
</dbReference>
<dbReference type="InterPro" id="IPR050330">
    <property type="entry name" value="Bact_OuterMem_StrucFunc"/>
</dbReference>
<dbReference type="InterPro" id="IPR036737">
    <property type="entry name" value="OmpA-like_sf"/>
</dbReference>
<sequence>MKNTTTWTSALLAYGILSVCTCGPAYSQSILKAVKNRAERAATNKVLNETEKAVTKGIDKAIGSVADNGEEATKAHPDPKDQADSSEQEQKKIQSFSRYDFVPGDSVLYVHDFSSDAVGELPSGWNGNGSSVVVDLNSIGGKWLRMAQRSVVLTANEANFGQDFTVEFDLVVDIDFKGWMPPSFQFGLIASGDKSPTANALLNEQKGDKSFYVELSPQSDGGNYALESSENYTRYFNSPPRSDNRMKNWYRRPVHVAMQIQKERLRIWIDGEKLYDAPKGVAKKGEFNQLFFKLASSPYSDEQIGIYVGNVKIAKGLVPPQQQLLQSGSFTTTGILFDTGAARVKPESYGVLKAVADLLAQDNTLRFEIVGHTDNVGNEQRNYTLSEQRAAAVKEVLINTFGITEDRLTTAGKGASAPVASNSTAAGKAQNRRVEFIKQ</sequence>
<evidence type="ECO:0000259" key="6">
    <source>
        <dbReference type="PROSITE" id="PS51123"/>
    </source>
</evidence>
<name>A0A5S5DPK8_9SPHI</name>
<dbReference type="OrthoDB" id="9800869at2"/>
<dbReference type="CDD" id="cd07185">
    <property type="entry name" value="OmpA_C-like"/>
    <property type="match status" value="1"/>
</dbReference>
<comment type="caution">
    <text evidence="7">The sequence shown here is derived from an EMBL/GenBank/DDBJ whole genome shotgun (WGS) entry which is preliminary data.</text>
</comment>
<comment type="subcellular location">
    <subcellularLocation>
        <location evidence="1">Cell outer membrane</location>
    </subcellularLocation>
</comment>
<feature type="domain" description="OmpA-like" evidence="6">
    <location>
        <begin position="324"/>
        <end position="439"/>
    </location>
</feature>
<keyword evidence="3" id="KW-0998">Cell outer membrane</keyword>
<evidence type="ECO:0000313" key="8">
    <source>
        <dbReference type="Proteomes" id="UP000325105"/>
    </source>
</evidence>
<dbReference type="EMBL" id="VNHX01000005">
    <property type="protein sequence ID" value="TYP96629.1"/>
    <property type="molecule type" value="Genomic_DNA"/>
</dbReference>
<protein>
    <submittedName>
        <fullName evidence="7">OmpA family protein</fullName>
    </submittedName>
</protein>
<evidence type="ECO:0000256" key="3">
    <source>
        <dbReference type="ARBA" id="ARBA00023237"/>
    </source>
</evidence>
<proteinExistence type="predicted"/>
<organism evidence="7 8">
    <name type="scientific">Sphingobacterium allocomposti</name>
    <dbReference type="NCBI Taxonomy" id="415956"/>
    <lineage>
        <taxon>Bacteria</taxon>
        <taxon>Pseudomonadati</taxon>
        <taxon>Bacteroidota</taxon>
        <taxon>Sphingobacteriia</taxon>
        <taxon>Sphingobacteriales</taxon>
        <taxon>Sphingobacteriaceae</taxon>
        <taxon>Sphingobacterium</taxon>
    </lineage>
</organism>
<evidence type="ECO:0000256" key="2">
    <source>
        <dbReference type="ARBA" id="ARBA00023136"/>
    </source>
</evidence>
<gene>
    <name evidence="7" type="ORF">BC792_105120</name>
</gene>
<dbReference type="SUPFAM" id="SSF103088">
    <property type="entry name" value="OmpA-like"/>
    <property type="match status" value="1"/>
</dbReference>
<evidence type="ECO:0000256" key="5">
    <source>
        <dbReference type="SAM" id="SignalP"/>
    </source>
</evidence>
<dbReference type="PANTHER" id="PTHR30329">
    <property type="entry name" value="STATOR ELEMENT OF FLAGELLAR MOTOR COMPLEX"/>
    <property type="match status" value="1"/>
</dbReference>
<dbReference type="Pfam" id="PF00691">
    <property type="entry name" value="OmpA"/>
    <property type="match status" value="1"/>
</dbReference>
<accession>A0A5S5DPK8</accession>
<reference evidence="7 8" key="1">
    <citation type="submission" date="2019-07" db="EMBL/GenBank/DDBJ databases">
        <title>Genomic Encyclopedia of Archaeal and Bacterial Type Strains, Phase II (KMG-II): from individual species to whole genera.</title>
        <authorList>
            <person name="Goeker M."/>
        </authorList>
    </citation>
    <scope>NUCLEOTIDE SEQUENCE [LARGE SCALE GENOMIC DNA]</scope>
    <source>
        <strain evidence="7 8">DSM 18850</strain>
    </source>
</reference>
<evidence type="ECO:0000313" key="7">
    <source>
        <dbReference type="EMBL" id="TYP96629.1"/>
    </source>
</evidence>
<dbReference type="Proteomes" id="UP000325105">
    <property type="component" value="Unassembled WGS sequence"/>
</dbReference>
<dbReference type="Gene3D" id="3.30.1330.60">
    <property type="entry name" value="OmpA-like domain"/>
    <property type="match status" value="1"/>
</dbReference>
<dbReference type="PRINTS" id="PR01021">
    <property type="entry name" value="OMPADOMAIN"/>
</dbReference>
<dbReference type="AlphaFoldDB" id="A0A5S5DPK8"/>
<dbReference type="InterPro" id="IPR006665">
    <property type="entry name" value="OmpA-like"/>
</dbReference>
<evidence type="ECO:0000256" key="4">
    <source>
        <dbReference type="PROSITE-ProRule" id="PRU00473"/>
    </source>
</evidence>
<dbReference type="GO" id="GO:0009279">
    <property type="term" value="C:cell outer membrane"/>
    <property type="evidence" value="ECO:0007669"/>
    <property type="project" value="UniProtKB-SubCell"/>
</dbReference>
<keyword evidence="5" id="KW-0732">Signal</keyword>
<dbReference type="InterPro" id="IPR006664">
    <property type="entry name" value="OMP_bac"/>
</dbReference>
<dbReference type="PANTHER" id="PTHR30329:SF21">
    <property type="entry name" value="LIPOPROTEIN YIAD-RELATED"/>
    <property type="match status" value="1"/>
</dbReference>
<feature type="signal peptide" evidence="5">
    <location>
        <begin position="1"/>
        <end position="27"/>
    </location>
</feature>
<keyword evidence="8" id="KW-1185">Reference proteome</keyword>
<feature type="chain" id="PRO_5024277822" evidence="5">
    <location>
        <begin position="28"/>
        <end position="439"/>
    </location>
</feature>
<dbReference type="RefSeq" id="WP_148908019.1">
    <property type="nucleotide sequence ID" value="NZ_VNHX01000005.1"/>
</dbReference>
<evidence type="ECO:0000256" key="1">
    <source>
        <dbReference type="ARBA" id="ARBA00004442"/>
    </source>
</evidence>
<keyword evidence="2 4" id="KW-0472">Membrane</keyword>